<dbReference type="Pfam" id="PF07978">
    <property type="entry name" value="NIPSNAP"/>
    <property type="match status" value="1"/>
</dbReference>
<evidence type="ECO:0000313" key="4">
    <source>
        <dbReference type="Proteomes" id="UP000601435"/>
    </source>
</evidence>
<name>A0A812INI5_9DINO</name>
<dbReference type="Proteomes" id="UP000601435">
    <property type="component" value="Unassembled WGS sequence"/>
</dbReference>
<comment type="caution">
    <text evidence="3">The sequence shown here is derived from an EMBL/GenBank/DDBJ whole genome shotgun (WGS) entry which is preliminary data.</text>
</comment>
<evidence type="ECO:0000256" key="1">
    <source>
        <dbReference type="SAM" id="SignalP"/>
    </source>
</evidence>
<feature type="chain" id="PRO_5032351248" description="NIPSNAP domain-containing protein" evidence="1">
    <location>
        <begin position="22"/>
        <end position="127"/>
    </location>
</feature>
<dbReference type="InterPro" id="IPR011008">
    <property type="entry name" value="Dimeric_a/b-barrel"/>
</dbReference>
<sequence>MLNKVCLAIVLTLCGLHVVAEETLLYEMRTYTTNEGKLDALHERFRNHTMTIFEKHGMQNVGYWIPAETPETLIYIIAHKDSAAAQASWQAFVADPEWQDVYAKSIADGRLVKNIVSVFMTKTDYSP</sequence>
<organism evidence="3 4">
    <name type="scientific">Symbiodinium necroappetens</name>
    <dbReference type="NCBI Taxonomy" id="1628268"/>
    <lineage>
        <taxon>Eukaryota</taxon>
        <taxon>Sar</taxon>
        <taxon>Alveolata</taxon>
        <taxon>Dinophyceae</taxon>
        <taxon>Suessiales</taxon>
        <taxon>Symbiodiniaceae</taxon>
        <taxon>Symbiodinium</taxon>
    </lineage>
</organism>
<dbReference type="OrthoDB" id="3850374at2759"/>
<feature type="domain" description="NIPSNAP" evidence="2">
    <location>
        <begin position="26"/>
        <end position="127"/>
    </location>
</feature>
<gene>
    <name evidence="3" type="ORF">SNEC2469_LOCUS34</name>
</gene>
<dbReference type="AlphaFoldDB" id="A0A812INI5"/>
<dbReference type="Gene3D" id="3.30.70.100">
    <property type="match status" value="1"/>
</dbReference>
<dbReference type="InterPro" id="IPR012577">
    <property type="entry name" value="NIPSNAP"/>
</dbReference>
<keyword evidence="4" id="KW-1185">Reference proteome</keyword>
<dbReference type="EMBL" id="CAJNJA010000001">
    <property type="protein sequence ID" value="CAE7148784.1"/>
    <property type="molecule type" value="Genomic_DNA"/>
</dbReference>
<protein>
    <recommendedName>
        <fullName evidence="2">NIPSNAP domain-containing protein</fullName>
    </recommendedName>
</protein>
<accession>A0A812INI5</accession>
<feature type="signal peptide" evidence="1">
    <location>
        <begin position="1"/>
        <end position="21"/>
    </location>
</feature>
<keyword evidence="1" id="KW-0732">Signal</keyword>
<reference evidence="3" key="1">
    <citation type="submission" date="2021-02" db="EMBL/GenBank/DDBJ databases">
        <authorList>
            <person name="Dougan E. K."/>
            <person name="Rhodes N."/>
            <person name="Thang M."/>
            <person name="Chan C."/>
        </authorList>
    </citation>
    <scope>NUCLEOTIDE SEQUENCE</scope>
</reference>
<evidence type="ECO:0000313" key="3">
    <source>
        <dbReference type="EMBL" id="CAE7148784.1"/>
    </source>
</evidence>
<evidence type="ECO:0000259" key="2">
    <source>
        <dbReference type="Pfam" id="PF07978"/>
    </source>
</evidence>
<dbReference type="SUPFAM" id="SSF54909">
    <property type="entry name" value="Dimeric alpha+beta barrel"/>
    <property type="match status" value="1"/>
</dbReference>
<proteinExistence type="predicted"/>